<evidence type="ECO:0000313" key="3">
    <source>
        <dbReference type="Proteomes" id="UP000593566"/>
    </source>
</evidence>
<protein>
    <submittedName>
        <fullName evidence="2">Uncharacterized protein</fullName>
    </submittedName>
</protein>
<dbReference type="Proteomes" id="UP000593566">
    <property type="component" value="Unassembled WGS sequence"/>
</dbReference>
<feature type="compositionally biased region" description="Polar residues" evidence="1">
    <location>
        <begin position="561"/>
        <end position="574"/>
    </location>
</feature>
<feature type="region of interest" description="Disordered" evidence="1">
    <location>
        <begin position="444"/>
        <end position="679"/>
    </location>
</feature>
<sequence>MAPHPPDDHDQKPRDQSIENIHLMDFSIDNNLDGDENLLGQRDAAFQGHWPDLRVKTSVHSDTADSTEQASVLKDAKDHYKTRITQSADGLDLKPFLQTSFGKLPPEIREKVFIELLATPPSYAGHDFATSPPKPEMSPTAPAPKKFVHIKASWHQVTRTCRQIYIESRPVFFASKSYYLADAQELEHFFHYVEVPWRTTFRCNTITALCLKGLVAYLPLFTEKQIDDIFSDPTDMLGVYNTRQELEAMTFETLDIPHYCPLRRLNSLRTVSLCMRVGEEMLYVNLLYFLSGMRKGLVEFVNASQWLIRPQAPEDVWRIQYACFINGDFARGKDNEDVPYDTRCIELETTDIDSRAPGLKEGDERYVEVQIQLAANQQQLRNPLDGDENDIGWETASDHSDMDPSTQDSTQAQPETPQDEVEDIAQAEISENDHMFAVLEPEPNRTNQSSFLGPQSEAASGPQSDTDTDQEEGQILLGPGSEEVSGTQPETQSDHQATDSPSSRPSIRVTHDAPTDNEDDRRFLLDSEDPDNHVQTDTKASDPAPQVTEWQHDDAFHAESATETDQMQRNPNTEVKSESRRTTIKYLSGQKRRLLLDVLDTPNPYTEEEMESYQEWQQLAIGGAHQKTERDSHQGEQPSTPIGKRQERQAKGPGEASLTATPKEKHPSPASPQGSEMPSKSVPMGVLFLFFLLLAISRHSEWLSNAGQDRKGSSQRWPEITARDDLQIKVGQLKTDNQDLESSLTWKWADQKTSEERRAEQEKLVAETVKALSDATTTEEAQDKRIEDLEQEVTHQKSGTQGSKLARTRRKTTELEREVADFVTDTAELEAQANMRKEMERALKDSSGAKARGEKLIGELQAQVTLPKDIESPEGDFTQLDSSTDQSALHLPPKSAENLKAANVCGYCRSKGMLPQSVIIPETNGSATGWSAQSAASKLRDGIVHLTIRQLEEAQNNGHHPTSEESARLWEELIVEACEQVCGWQAEGWNSSPNHPSTRGGSE</sequence>
<organism evidence="2 3">
    <name type="scientific">Letharia lupina</name>
    <dbReference type="NCBI Taxonomy" id="560253"/>
    <lineage>
        <taxon>Eukaryota</taxon>
        <taxon>Fungi</taxon>
        <taxon>Dikarya</taxon>
        <taxon>Ascomycota</taxon>
        <taxon>Pezizomycotina</taxon>
        <taxon>Lecanoromycetes</taxon>
        <taxon>OSLEUM clade</taxon>
        <taxon>Lecanoromycetidae</taxon>
        <taxon>Lecanorales</taxon>
        <taxon>Lecanorineae</taxon>
        <taxon>Parmeliaceae</taxon>
        <taxon>Letharia</taxon>
    </lineage>
</organism>
<accession>A0A8H6CCB2</accession>
<feature type="region of interest" description="Disordered" evidence="1">
    <location>
        <begin position="377"/>
        <end position="421"/>
    </location>
</feature>
<keyword evidence="3" id="KW-1185">Reference proteome</keyword>
<proteinExistence type="predicted"/>
<name>A0A8H6CCB2_9LECA</name>
<dbReference type="AlphaFoldDB" id="A0A8H6CCB2"/>
<feature type="region of interest" description="Disordered" evidence="1">
    <location>
        <begin position="791"/>
        <end position="812"/>
    </location>
</feature>
<feature type="compositionally biased region" description="Polar residues" evidence="1">
    <location>
        <begin position="403"/>
        <end position="416"/>
    </location>
</feature>
<evidence type="ECO:0000313" key="2">
    <source>
        <dbReference type="EMBL" id="KAF6220703.1"/>
    </source>
</evidence>
<dbReference type="RefSeq" id="XP_037150138.1">
    <property type="nucleotide sequence ID" value="XM_037294060.1"/>
</dbReference>
<dbReference type="EMBL" id="JACCJB010000016">
    <property type="protein sequence ID" value="KAF6220703.1"/>
    <property type="molecule type" value="Genomic_DNA"/>
</dbReference>
<feature type="region of interest" description="Disordered" evidence="1">
    <location>
        <begin position="870"/>
        <end position="889"/>
    </location>
</feature>
<dbReference type="GeneID" id="59331548"/>
<feature type="compositionally biased region" description="Basic and acidic residues" evidence="1">
    <location>
        <begin position="509"/>
        <end position="540"/>
    </location>
</feature>
<comment type="caution">
    <text evidence="2">The sequence shown here is derived from an EMBL/GenBank/DDBJ whole genome shotgun (WGS) entry which is preliminary data.</text>
</comment>
<reference evidence="2 3" key="1">
    <citation type="journal article" date="2020" name="Genomics">
        <title>Complete, high-quality genomes from long-read metagenomic sequencing of two wolf lichen thalli reveals enigmatic genome architecture.</title>
        <authorList>
            <person name="McKenzie S.K."/>
            <person name="Walston R.F."/>
            <person name="Allen J.L."/>
        </authorList>
    </citation>
    <scope>NUCLEOTIDE SEQUENCE [LARGE SCALE GENOMIC DNA]</scope>
    <source>
        <strain evidence="2">WasteWater1</strain>
    </source>
</reference>
<feature type="compositionally biased region" description="Polar residues" evidence="1">
    <location>
        <begin position="444"/>
        <end position="465"/>
    </location>
</feature>
<evidence type="ECO:0000256" key="1">
    <source>
        <dbReference type="SAM" id="MobiDB-lite"/>
    </source>
</evidence>
<gene>
    <name evidence="2" type="ORF">HO133_003136</name>
</gene>